<accession>A0A813EI17</accession>
<dbReference type="AlphaFoldDB" id="A0A813EI17"/>
<feature type="region of interest" description="Disordered" evidence="2">
    <location>
        <begin position="18"/>
        <end position="104"/>
    </location>
</feature>
<feature type="compositionally biased region" description="Acidic residues" evidence="2">
    <location>
        <begin position="25"/>
        <end position="35"/>
    </location>
</feature>
<evidence type="ECO:0000256" key="2">
    <source>
        <dbReference type="SAM" id="MobiDB-lite"/>
    </source>
</evidence>
<dbReference type="PANTHER" id="PTHR21531:SF0">
    <property type="entry name" value="PROTEIN LTV1 HOMOLOG"/>
    <property type="match status" value="1"/>
</dbReference>
<name>A0A813EI17_POLGL</name>
<feature type="compositionally biased region" description="Acidic residues" evidence="2">
    <location>
        <begin position="418"/>
        <end position="431"/>
    </location>
</feature>
<dbReference type="PANTHER" id="PTHR21531">
    <property type="entry name" value="LOW-TEMPERATURE VIABILITY PROTEIN LTV1-RELATED"/>
    <property type="match status" value="1"/>
</dbReference>
<organism evidence="3 4">
    <name type="scientific">Polarella glacialis</name>
    <name type="common">Dinoflagellate</name>
    <dbReference type="NCBI Taxonomy" id="89957"/>
    <lineage>
        <taxon>Eukaryota</taxon>
        <taxon>Sar</taxon>
        <taxon>Alveolata</taxon>
        <taxon>Dinophyceae</taxon>
        <taxon>Suessiales</taxon>
        <taxon>Suessiaceae</taxon>
        <taxon>Polarella</taxon>
    </lineage>
</organism>
<dbReference type="Proteomes" id="UP000654075">
    <property type="component" value="Unassembled WGS sequence"/>
</dbReference>
<gene>
    <name evidence="3" type="ORF">PGLA1383_LOCUS15744</name>
</gene>
<evidence type="ECO:0000313" key="3">
    <source>
        <dbReference type="EMBL" id="CAE8597296.1"/>
    </source>
</evidence>
<dbReference type="InterPro" id="IPR007307">
    <property type="entry name" value="Ltv1"/>
</dbReference>
<feature type="region of interest" description="Disordered" evidence="2">
    <location>
        <begin position="226"/>
        <end position="268"/>
    </location>
</feature>
<feature type="compositionally biased region" description="Acidic residues" evidence="2">
    <location>
        <begin position="231"/>
        <end position="252"/>
    </location>
</feature>
<feature type="compositionally biased region" description="Acidic residues" evidence="2">
    <location>
        <begin position="94"/>
        <end position="104"/>
    </location>
</feature>
<reference evidence="3" key="1">
    <citation type="submission" date="2021-02" db="EMBL/GenBank/DDBJ databases">
        <authorList>
            <person name="Dougan E. K."/>
            <person name="Rhodes N."/>
            <person name="Thang M."/>
            <person name="Chan C."/>
        </authorList>
    </citation>
    <scope>NUCLEOTIDE SEQUENCE</scope>
</reference>
<dbReference type="OrthoDB" id="5852896at2759"/>
<dbReference type="GO" id="GO:0042274">
    <property type="term" value="P:ribosomal small subunit biogenesis"/>
    <property type="evidence" value="ECO:0007669"/>
    <property type="project" value="InterPro"/>
</dbReference>
<comment type="caution">
    <text evidence="3">The sequence shown here is derived from an EMBL/GenBank/DDBJ whole genome shotgun (WGS) entry which is preliminary data.</text>
</comment>
<sequence length="502" mass="56152">MGRRRFIKKGEEVRQFKLVARASGGDEDEDDDDEEKSGLVLDPVVSGHMQRRTGMSAHELSSIPESLRSLGSAIHGGQDQRNPSSSSKKAKEEEQTDEWGELDADCYFPPDGYNYNKHLKQVSGTGQKSKSVVGVVVAAPGLPEEQEAQMKDIRKQPAYNDDEAEVLRALEHAEEYEELEDDDYGDIIPDGLLDPDAVLWGPTALESRDIPDMAVFKEHRAMMAAMKAGGNDDDDDDDDSLDDGMDEFDENEEGSKVARSSRARSTVAFAEKEEEGDFENLMAEEYTVDDIGGCDEEIVEGHMDIEDLEDILDEYLQDQEDERQECYSIFEPKAGRVCKDDGVRVIPETMALIAKQGYDVVNEDIEESSSESEGEDRTWDCDTVLSTLSNVSNRPGKIGRIKAIKKPPTLKPMKEENGAEEDEESEEEAENVVELPDVILTRPKGETPEEKKIRKNSVKEMRRVCRTMKKESKEMYKNEAARLPGGQNGGSDIKAKMKIIKF</sequence>
<proteinExistence type="inferred from homology"/>
<dbReference type="OMA" id="ERRWDCE"/>
<keyword evidence="4" id="KW-1185">Reference proteome</keyword>
<dbReference type="GO" id="GO:0000056">
    <property type="term" value="P:ribosomal small subunit export from nucleus"/>
    <property type="evidence" value="ECO:0007669"/>
    <property type="project" value="TreeGrafter"/>
</dbReference>
<evidence type="ECO:0008006" key="5">
    <source>
        <dbReference type="Google" id="ProtNLM"/>
    </source>
</evidence>
<feature type="compositionally biased region" description="Basic and acidic residues" evidence="2">
    <location>
        <begin position="443"/>
        <end position="480"/>
    </location>
</feature>
<dbReference type="GO" id="GO:0005829">
    <property type="term" value="C:cytosol"/>
    <property type="evidence" value="ECO:0007669"/>
    <property type="project" value="TreeGrafter"/>
</dbReference>
<evidence type="ECO:0000256" key="1">
    <source>
        <dbReference type="ARBA" id="ARBA00009078"/>
    </source>
</evidence>
<dbReference type="GO" id="GO:0005634">
    <property type="term" value="C:nucleus"/>
    <property type="evidence" value="ECO:0007669"/>
    <property type="project" value="TreeGrafter"/>
</dbReference>
<feature type="region of interest" description="Disordered" evidence="2">
    <location>
        <begin position="399"/>
        <end position="492"/>
    </location>
</feature>
<dbReference type="GO" id="GO:0030688">
    <property type="term" value="C:preribosome, small subunit precursor"/>
    <property type="evidence" value="ECO:0007669"/>
    <property type="project" value="TreeGrafter"/>
</dbReference>
<comment type="similarity">
    <text evidence="1">Belongs to the LTV1 family.</text>
</comment>
<dbReference type="EMBL" id="CAJNNV010009354">
    <property type="protein sequence ID" value="CAE8597296.1"/>
    <property type="molecule type" value="Genomic_DNA"/>
</dbReference>
<evidence type="ECO:0000313" key="4">
    <source>
        <dbReference type="Proteomes" id="UP000654075"/>
    </source>
</evidence>
<protein>
    <recommendedName>
        <fullName evidence="5">Protein LTV1 homolog</fullName>
    </recommendedName>
</protein>